<feature type="compositionally biased region" description="Polar residues" evidence="1">
    <location>
        <begin position="72"/>
        <end position="81"/>
    </location>
</feature>
<dbReference type="EMBL" id="CAICTM010000233">
    <property type="protein sequence ID" value="CAB9505520.1"/>
    <property type="molecule type" value="Genomic_DNA"/>
</dbReference>
<evidence type="ECO:0000313" key="4">
    <source>
        <dbReference type="Proteomes" id="UP001153069"/>
    </source>
</evidence>
<dbReference type="Proteomes" id="UP001153069">
    <property type="component" value="Unassembled WGS sequence"/>
</dbReference>
<comment type="caution">
    <text evidence="3">The sequence shown here is derived from an EMBL/GenBank/DDBJ whole genome shotgun (WGS) entry which is preliminary data.</text>
</comment>
<proteinExistence type="predicted"/>
<gene>
    <name evidence="3" type="ORF">SEMRO_234_G094390.1</name>
</gene>
<accession>A0A9N8DRS2</accession>
<organism evidence="3 4">
    <name type="scientific">Seminavis robusta</name>
    <dbReference type="NCBI Taxonomy" id="568900"/>
    <lineage>
        <taxon>Eukaryota</taxon>
        <taxon>Sar</taxon>
        <taxon>Stramenopiles</taxon>
        <taxon>Ochrophyta</taxon>
        <taxon>Bacillariophyta</taxon>
        <taxon>Bacillariophyceae</taxon>
        <taxon>Bacillariophycidae</taxon>
        <taxon>Naviculales</taxon>
        <taxon>Naviculaceae</taxon>
        <taxon>Seminavis</taxon>
    </lineage>
</organism>
<keyword evidence="2" id="KW-0812">Transmembrane</keyword>
<dbReference type="AlphaFoldDB" id="A0A9N8DRS2"/>
<keyword evidence="4" id="KW-1185">Reference proteome</keyword>
<keyword evidence="2" id="KW-1133">Transmembrane helix</keyword>
<keyword evidence="2" id="KW-0472">Membrane</keyword>
<sequence>MQFRVVIPEHVRSGQYIKVHCPPDGKGSVGREAELRVPKGLKPGDSFVFDISDKDSSITIGHDVEALNAQIAASKQGNSKNARNRKGGGSTTSNTAGTAGNFLDREVLHLKDFLVALGIGLIIGISMWLVL</sequence>
<feature type="region of interest" description="Disordered" evidence="1">
    <location>
        <begin position="72"/>
        <end position="96"/>
    </location>
</feature>
<feature type="transmembrane region" description="Helical" evidence="2">
    <location>
        <begin position="113"/>
        <end position="130"/>
    </location>
</feature>
<evidence type="ECO:0000313" key="3">
    <source>
        <dbReference type="EMBL" id="CAB9505520.1"/>
    </source>
</evidence>
<evidence type="ECO:0000256" key="1">
    <source>
        <dbReference type="SAM" id="MobiDB-lite"/>
    </source>
</evidence>
<protein>
    <submittedName>
        <fullName evidence="3">Uncharacterized protein</fullName>
    </submittedName>
</protein>
<name>A0A9N8DRS2_9STRA</name>
<evidence type="ECO:0000256" key="2">
    <source>
        <dbReference type="SAM" id="Phobius"/>
    </source>
</evidence>
<reference evidence="3" key="1">
    <citation type="submission" date="2020-06" db="EMBL/GenBank/DDBJ databases">
        <authorList>
            <consortium name="Plant Systems Biology data submission"/>
        </authorList>
    </citation>
    <scope>NUCLEOTIDE SEQUENCE</scope>
    <source>
        <strain evidence="3">D6</strain>
    </source>
</reference>